<dbReference type="PANTHER" id="PTHR42760">
    <property type="entry name" value="SHORT-CHAIN DEHYDROGENASES/REDUCTASES FAMILY MEMBER"/>
    <property type="match status" value="1"/>
</dbReference>
<dbReference type="Gene3D" id="3.40.50.720">
    <property type="entry name" value="NAD(P)-binding Rossmann-like Domain"/>
    <property type="match status" value="1"/>
</dbReference>
<dbReference type="Proteomes" id="UP000256310">
    <property type="component" value="Unassembled WGS sequence"/>
</dbReference>
<dbReference type="InterPro" id="IPR002347">
    <property type="entry name" value="SDR_fam"/>
</dbReference>
<accession>A0A3D9FEN9</accession>
<dbReference type="PANTHER" id="PTHR42760:SF132">
    <property type="entry name" value="SHORT-CHAIN DEHYDROGENASE_REDUCTASE FAMILY PROTEIN"/>
    <property type="match status" value="1"/>
</dbReference>
<evidence type="ECO:0000313" key="3">
    <source>
        <dbReference type="Proteomes" id="UP000256310"/>
    </source>
</evidence>
<dbReference type="AlphaFoldDB" id="A0A3D9FEN9"/>
<comment type="similarity">
    <text evidence="1">Belongs to the short-chain dehydrogenases/reductases (SDR) family.</text>
</comment>
<organism evidence="2 3">
    <name type="scientific">Parasphingopyxis lamellibrachiae</name>
    <dbReference type="NCBI Taxonomy" id="680125"/>
    <lineage>
        <taxon>Bacteria</taxon>
        <taxon>Pseudomonadati</taxon>
        <taxon>Pseudomonadota</taxon>
        <taxon>Alphaproteobacteria</taxon>
        <taxon>Sphingomonadales</taxon>
        <taxon>Sphingomonadaceae</taxon>
        <taxon>Parasphingopyxis</taxon>
    </lineage>
</organism>
<dbReference type="PRINTS" id="PR00080">
    <property type="entry name" value="SDRFAMILY"/>
</dbReference>
<dbReference type="InterPro" id="IPR036291">
    <property type="entry name" value="NAD(P)-bd_dom_sf"/>
</dbReference>
<dbReference type="OrthoDB" id="9793825at2"/>
<gene>
    <name evidence="2" type="ORF">DFR46_0516</name>
</gene>
<dbReference type="EMBL" id="QRDP01000004">
    <property type="protein sequence ID" value="RED15521.1"/>
    <property type="molecule type" value="Genomic_DNA"/>
</dbReference>
<evidence type="ECO:0000256" key="1">
    <source>
        <dbReference type="ARBA" id="ARBA00006484"/>
    </source>
</evidence>
<evidence type="ECO:0000313" key="2">
    <source>
        <dbReference type="EMBL" id="RED15521.1"/>
    </source>
</evidence>
<dbReference type="PROSITE" id="PS00061">
    <property type="entry name" value="ADH_SHORT"/>
    <property type="match status" value="1"/>
</dbReference>
<dbReference type="CDD" id="cd05233">
    <property type="entry name" value="SDR_c"/>
    <property type="match status" value="1"/>
</dbReference>
<sequence length="239" mass="24964">MTDFAEKHVLVTGGSQGIGLATAHAFVEAGAIVTITGTRESPSDYDDDLSAFAYIQCQMSEPAQRAALCDGIRALDVLVNNAGQSGGPDEFELSTFMRTVEINMIAVHDLSERLLPLLSAGQGGAVVNIGSCASFLSYPKAPAYTASKAGLLGLTRAQGDAWAAQGVRSNMVAPGFVSTRLTAGVEQNESLKGKLLRTVPMRRFAEPSEIASVILFLASDAASYVTGQSLIVDGGLVLH</sequence>
<comment type="caution">
    <text evidence="2">The sequence shown here is derived from an EMBL/GenBank/DDBJ whole genome shotgun (WGS) entry which is preliminary data.</text>
</comment>
<protein>
    <submittedName>
        <fullName evidence="2">3-oxoacyl-[acyl-carrier protein] reductase</fullName>
    </submittedName>
</protein>
<dbReference type="GO" id="GO:0016616">
    <property type="term" value="F:oxidoreductase activity, acting on the CH-OH group of donors, NAD or NADP as acceptor"/>
    <property type="evidence" value="ECO:0007669"/>
    <property type="project" value="TreeGrafter"/>
</dbReference>
<dbReference type="FunFam" id="3.40.50.720:FF:000084">
    <property type="entry name" value="Short-chain dehydrogenase reductase"/>
    <property type="match status" value="1"/>
</dbReference>
<proteinExistence type="inferred from homology"/>
<name>A0A3D9FEN9_9SPHN</name>
<dbReference type="InterPro" id="IPR020904">
    <property type="entry name" value="Sc_DH/Rdtase_CS"/>
</dbReference>
<dbReference type="PRINTS" id="PR00081">
    <property type="entry name" value="GDHRDH"/>
</dbReference>
<reference evidence="2 3" key="1">
    <citation type="submission" date="2018-07" db="EMBL/GenBank/DDBJ databases">
        <title>Genomic Encyclopedia of Type Strains, Phase IV (KMG-IV): sequencing the most valuable type-strain genomes for metagenomic binning, comparative biology and taxonomic classification.</title>
        <authorList>
            <person name="Goeker M."/>
        </authorList>
    </citation>
    <scope>NUCLEOTIDE SEQUENCE [LARGE SCALE GENOMIC DNA]</scope>
    <source>
        <strain evidence="2 3">DSM 26725</strain>
    </source>
</reference>
<keyword evidence="3" id="KW-1185">Reference proteome</keyword>
<dbReference type="RefSeq" id="WP_116235033.1">
    <property type="nucleotide sequence ID" value="NZ_QRDP01000004.1"/>
</dbReference>
<dbReference type="SUPFAM" id="SSF51735">
    <property type="entry name" value="NAD(P)-binding Rossmann-fold domains"/>
    <property type="match status" value="1"/>
</dbReference>
<dbReference type="Pfam" id="PF13561">
    <property type="entry name" value="adh_short_C2"/>
    <property type="match status" value="1"/>
</dbReference>